<dbReference type="SFLD" id="SFLDG01151">
    <property type="entry name" value="Main.2:_Nu-like"/>
    <property type="match status" value="1"/>
</dbReference>
<proteinExistence type="inferred from homology"/>
<feature type="domain" description="GST N-terminal" evidence="3">
    <location>
        <begin position="7"/>
        <end position="91"/>
    </location>
</feature>
<accession>A0ABR2YXU2</accession>
<dbReference type="CDD" id="cd03048">
    <property type="entry name" value="GST_N_Ure2p_like"/>
    <property type="match status" value="1"/>
</dbReference>
<dbReference type="Gene3D" id="1.20.1050.10">
    <property type="match status" value="1"/>
</dbReference>
<dbReference type="SUPFAM" id="SSF47616">
    <property type="entry name" value="GST C-terminal domain-like"/>
    <property type="match status" value="1"/>
</dbReference>
<dbReference type="InterPro" id="IPR004046">
    <property type="entry name" value="GST_C"/>
</dbReference>
<dbReference type="PROSITE" id="PS50405">
    <property type="entry name" value="GST_CTER"/>
    <property type="match status" value="1"/>
</dbReference>
<dbReference type="Pfam" id="PF02798">
    <property type="entry name" value="GST_N"/>
    <property type="match status" value="1"/>
</dbReference>
<dbReference type="Pfam" id="PF00043">
    <property type="entry name" value="GST_C"/>
    <property type="match status" value="1"/>
</dbReference>
<organism evidence="5 6">
    <name type="scientific">Coccomyxa subellipsoidea</name>
    <dbReference type="NCBI Taxonomy" id="248742"/>
    <lineage>
        <taxon>Eukaryota</taxon>
        <taxon>Viridiplantae</taxon>
        <taxon>Chlorophyta</taxon>
        <taxon>core chlorophytes</taxon>
        <taxon>Trebouxiophyceae</taxon>
        <taxon>Trebouxiophyceae incertae sedis</taxon>
        <taxon>Coccomyxaceae</taxon>
        <taxon>Coccomyxa</taxon>
    </lineage>
</organism>
<dbReference type="PANTHER" id="PTHR44051">
    <property type="entry name" value="GLUTATHIONE S-TRANSFERASE-RELATED"/>
    <property type="match status" value="1"/>
</dbReference>
<name>A0ABR2YXU2_9CHLO</name>
<dbReference type="SFLD" id="SFLDS00019">
    <property type="entry name" value="Glutathione_Transferase_(cytos"/>
    <property type="match status" value="1"/>
</dbReference>
<comment type="similarity">
    <text evidence="1 2">Belongs to the GST superfamily.</text>
</comment>
<reference evidence="5 6" key="1">
    <citation type="journal article" date="2024" name="Nat. Commun.">
        <title>Phylogenomics reveals the evolutionary origins of lichenization in chlorophyte algae.</title>
        <authorList>
            <person name="Puginier C."/>
            <person name="Libourel C."/>
            <person name="Otte J."/>
            <person name="Skaloud P."/>
            <person name="Haon M."/>
            <person name="Grisel S."/>
            <person name="Petersen M."/>
            <person name="Berrin J.G."/>
            <person name="Delaux P.M."/>
            <person name="Dal Grande F."/>
            <person name="Keller J."/>
        </authorList>
    </citation>
    <scope>NUCLEOTIDE SEQUENCE [LARGE SCALE GENOMIC DNA]</scope>
    <source>
        <strain evidence="5 6">SAG 216-7</strain>
    </source>
</reference>
<gene>
    <name evidence="5" type="ORF">WJX75_006249</name>
</gene>
<dbReference type="InterPro" id="IPR036282">
    <property type="entry name" value="Glutathione-S-Trfase_C_sf"/>
</dbReference>
<dbReference type="InterPro" id="IPR036249">
    <property type="entry name" value="Thioredoxin-like_sf"/>
</dbReference>
<dbReference type="SUPFAM" id="SSF52833">
    <property type="entry name" value="Thioredoxin-like"/>
    <property type="match status" value="1"/>
</dbReference>
<dbReference type="InterPro" id="IPR004045">
    <property type="entry name" value="Glutathione_S-Trfase_N"/>
</dbReference>
<dbReference type="Gene3D" id="3.40.30.10">
    <property type="entry name" value="Glutaredoxin"/>
    <property type="match status" value="1"/>
</dbReference>
<dbReference type="InterPro" id="IPR040079">
    <property type="entry name" value="Glutathione_S-Trfase"/>
</dbReference>
<dbReference type="PANTHER" id="PTHR44051:SF8">
    <property type="entry name" value="GLUTATHIONE S-TRANSFERASE GSTA"/>
    <property type="match status" value="1"/>
</dbReference>
<protein>
    <recommendedName>
        <fullName evidence="7">Glutathione S-transferase</fullName>
    </recommendedName>
</protein>
<dbReference type="EMBL" id="JALJOT010000003">
    <property type="protein sequence ID" value="KAK9916723.1"/>
    <property type="molecule type" value="Genomic_DNA"/>
</dbReference>
<feature type="domain" description="GST C-terminal" evidence="4">
    <location>
        <begin position="96"/>
        <end position="220"/>
    </location>
</feature>
<evidence type="ECO:0000313" key="6">
    <source>
        <dbReference type="Proteomes" id="UP001491310"/>
    </source>
</evidence>
<sequence>MAGESPRKGYTLYTAGTPNGWKPSITLEELGIPYDVRKISLSDNEQKQDWFLKINPNGRIPALVDHTCGDVPIFESGAIMWWLASRDPEAKLFPKDPIKQAEVMSWLMFQMGGVGPMQGQANHFLRYAPVKIEYGINRYVHETNRLYQVLEDQLKDHEWLAAEQYTIADIANFTWVYIHSWSGASLDDKPNLKAWLDKIAARPAVQRGLDVPEKNKFKSMTKEEEEKAIAEAQKFMGSTSAPGAQK</sequence>
<keyword evidence="6" id="KW-1185">Reference proteome</keyword>
<evidence type="ECO:0000259" key="4">
    <source>
        <dbReference type="PROSITE" id="PS50405"/>
    </source>
</evidence>
<dbReference type="SFLD" id="SFLDG01150">
    <property type="entry name" value="Main.1:_Beta-like"/>
    <property type="match status" value="1"/>
</dbReference>
<evidence type="ECO:0000259" key="3">
    <source>
        <dbReference type="PROSITE" id="PS50404"/>
    </source>
</evidence>
<evidence type="ECO:0000313" key="5">
    <source>
        <dbReference type="EMBL" id="KAK9916723.1"/>
    </source>
</evidence>
<evidence type="ECO:0000256" key="2">
    <source>
        <dbReference type="RuleBase" id="RU003494"/>
    </source>
</evidence>
<dbReference type="SFLD" id="SFLDG00358">
    <property type="entry name" value="Main_(cytGST)"/>
    <property type="match status" value="1"/>
</dbReference>
<comment type="caution">
    <text evidence="5">The sequence shown here is derived from an EMBL/GenBank/DDBJ whole genome shotgun (WGS) entry which is preliminary data.</text>
</comment>
<evidence type="ECO:0008006" key="7">
    <source>
        <dbReference type="Google" id="ProtNLM"/>
    </source>
</evidence>
<dbReference type="CDD" id="cd10291">
    <property type="entry name" value="GST_C_YfcG_like"/>
    <property type="match status" value="1"/>
</dbReference>
<dbReference type="PROSITE" id="PS50404">
    <property type="entry name" value="GST_NTER"/>
    <property type="match status" value="1"/>
</dbReference>
<evidence type="ECO:0000256" key="1">
    <source>
        <dbReference type="ARBA" id="ARBA00007409"/>
    </source>
</evidence>
<dbReference type="Proteomes" id="UP001491310">
    <property type="component" value="Unassembled WGS sequence"/>
</dbReference>
<dbReference type="InterPro" id="IPR010987">
    <property type="entry name" value="Glutathione-S-Trfase_C-like"/>
</dbReference>